<evidence type="ECO:0000259" key="1">
    <source>
        <dbReference type="Pfam" id="PF01610"/>
    </source>
</evidence>
<dbReference type="PANTHER" id="PTHR33498:SF1">
    <property type="entry name" value="TRANSPOSASE FOR INSERTION SEQUENCE ELEMENT IS1557"/>
    <property type="match status" value="1"/>
</dbReference>
<feature type="domain" description="Transposase IS204/IS1001/IS1096/IS1165 DDE" evidence="1">
    <location>
        <begin position="164"/>
        <end position="412"/>
    </location>
</feature>
<proteinExistence type="predicted"/>
<gene>
    <name evidence="2" type="ORF">FC85_GL002758</name>
</gene>
<reference evidence="2 3" key="1">
    <citation type="journal article" date="2015" name="Genome Announc.">
        <title>Expanding the biotechnology potential of lactobacilli through comparative genomics of 213 strains and associated genera.</title>
        <authorList>
            <person name="Sun Z."/>
            <person name="Harris H.M."/>
            <person name="McCann A."/>
            <person name="Guo C."/>
            <person name="Argimon S."/>
            <person name="Zhang W."/>
            <person name="Yang X."/>
            <person name="Jeffery I.B."/>
            <person name="Cooney J.C."/>
            <person name="Kagawa T.F."/>
            <person name="Liu W."/>
            <person name="Song Y."/>
            <person name="Salvetti E."/>
            <person name="Wrobel A."/>
            <person name="Rasinkangas P."/>
            <person name="Parkhill J."/>
            <person name="Rea M.C."/>
            <person name="O'Sullivan O."/>
            <person name="Ritari J."/>
            <person name="Douillard F.P."/>
            <person name="Paul Ross R."/>
            <person name="Yang R."/>
            <person name="Briner A.E."/>
            <person name="Felis G.E."/>
            <person name="de Vos W.M."/>
            <person name="Barrangou R."/>
            <person name="Klaenhammer T.R."/>
            <person name="Caufield P.W."/>
            <person name="Cui Y."/>
            <person name="Zhang H."/>
            <person name="O'Toole P.W."/>
        </authorList>
    </citation>
    <scope>NUCLEOTIDE SEQUENCE [LARGE SCALE GENOMIC DNA]</scope>
    <source>
        <strain evidence="2 3">DSM 14421</strain>
    </source>
</reference>
<accession>A0A0R1SCT1</accession>
<evidence type="ECO:0000313" key="2">
    <source>
        <dbReference type="EMBL" id="KRL66896.1"/>
    </source>
</evidence>
<dbReference type="InterPro" id="IPR047951">
    <property type="entry name" value="Transpos_ISL3"/>
</dbReference>
<dbReference type="AlphaFoldDB" id="A0A0R1SCT1"/>
<name>A0A0R1SCT1_9LACO</name>
<dbReference type="RefSeq" id="WP_057864334.1">
    <property type="nucleotide sequence ID" value="NZ_AZEY01000035.1"/>
</dbReference>
<comment type="caution">
    <text evidence="2">The sequence shown here is derived from an EMBL/GenBank/DDBJ whole genome shotgun (WGS) entry which is preliminary data.</text>
</comment>
<organism evidence="2 3">
    <name type="scientific">Lentilactobacillus diolivorans DSM 14421</name>
    <dbReference type="NCBI Taxonomy" id="1423739"/>
    <lineage>
        <taxon>Bacteria</taxon>
        <taxon>Bacillati</taxon>
        <taxon>Bacillota</taxon>
        <taxon>Bacilli</taxon>
        <taxon>Lactobacillales</taxon>
        <taxon>Lactobacillaceae</taxon>
        <taxon>Lentilactobacillus</taxon>
    </lineage>
</organism>
<dbReference type="Pfam" id="PF01610">
    <property type="entry name" value="DDE_Tnp_ISL3"/>
    <property type="match status" value="1"/>
</dbReference>
<sequence>MSQDKLILNLVGLKDPHIHFEADVKTQTGLYHGHPAIFINAKLLKKISRCPNCGFADCLVKDGHKTVNLKLSPQRFHLLILRLAKQRFLCKHCGSILTSQTDAVKPNCQISKNVWQSVVMDFHDNMAATLIAKQNGVSASTVNRAYPQAAQMISNRFVRLPKHLSFDEFTSSHQNRRMRFIFQDADHHNRVVILYGRRKAFLRSYFMQYSHKERARVKTISVDLNAGYVHLIPELFPKAKIIIDRFHIIQMTQRSLNEVRLSVAKKQPHSSREYRMIKKYWRLFDKPFDKLEAKRLYYRTPLKREMTSQRIVTDAVALSPKFTSVYLVYQDILTAVQRHDQDLLAMTICDYRKLNCSMDTTIRSLKQNLKAVTNSLKYAYSNGPLEGVNRKIKAIGRTAYGYRNFNHYRTRIQMELFA</sequence>
<dbReference type="PATRIC" id="fig|1423739.3.peg.2865"/>
<dbReference type="Proteomes" id="UP000052013">
    <property type="component" value="Unassembled WGS sequence"/>
</dbReference>
<dbReference type="PANTHER" id="PTHR33498">
    <property type="entry name" value="TRANSPOSASE FOR INSERTION SEQUENCE ELEMENT IS1557"/>
    <property type="match status" value="1"/>
</dbReference>
<dbReference type="InterPro" id="IPR002560">
    <property type="entry name" value="Transposase_DDE"/>
</dbReference>
<dbReference type="NCBIfam" id="NF033550">
    <property type="entry name" value="transpos_ISL3"/>
    <property type="match status" value="1"/>
</dbReference>
<evidence type="ECO:0000313" key="3">
    <source>
        <dbReference type="Proteomes" id="UP000052013"/>
    </source>
</evidence>
<dbReference type="EMBL" id="AZEY01000035">
    <property type="protein sequence ID" value="KRL66896.1"/>
    <property type="molecule type" value="Genomic_DNA"/>
</dbReference>
<protein>
    <submittedName>
        <fullName evidence="2">Transposase</fullName>
    </submittedName>
</protein>